<name>A0A2I0QY01_9BACI</name>
<feature type="coiled-coil region" evidence="1">
    <location>
        <begin position="37"/>
        <end position="64"/>
    </location>
</feature>
<dbReference type="Proteomes" id="UP000243524">
    <property type="component" value="Unassembled WGS sequence"/>
</dbReference>
<proteinExistence type="predicted"/>
<evidence type="ECO:0000256" key="1">
    <source>
        <dbReference type="SAM" id="Coils"/>
    </source>
</evidence>
<organism evidence="2 3">
    <name type="scientific">Halalkalibacillus sediminis</name>
    <dbReference type="NCBI Taxonomy" id="2018042"/>
    <lineage>
        <taxon>Bacteria</taxon>
        <taxon>Bacillati</taxon>
        <taxon>Bacillota</taxon>
        <taxon>Bacilli</taxon>
        <taxon>Bacillales</taxon>
        <taxon>Bacillaceae</taxon>
        <taxon>Halalkalibacillus</taxon>
    </lineage>
</organism>
<evidence type="ECO:0000313" key="2">
    <source>
        <dbReference type="EMBL" id="PKR79207.1"/>
    </source>
</evidence>
<evidence type="ECO:0000313" key="3">
    <source>
        <dbReference type="Proteomes" id="UP000243524"/>
    </source>
</evidence>
<sequence length="90" mass="10892">MNFSHFRICDLPQAKMEVQCSRLLVIRIDRLIDQGDYETALERQKDLNRSLEALKKMREEKTEEDRIYEMTRKAMMSEVPFHHMVFITKK</sequence>
<keyword evidence="1" id="KW-0175">Coiled coil</keyword>
<dbReference type="EMBL" id="PJNH01000001">
    <property type="protein sequence ID" value="PKR79207.1"/>
    <property type="molecule type" value="Genomic_DNA"/>
</dbReference>
<comment type="caution">
    <text evidence="2">The sequence shown here is derived from an EMBL/GenBank/DDBJ whole genome shotgun (WGS) entry which is preliminary data.</text>
</comment>
<keyword evidence="3" id="KW-1185">Reference proteome</keyword>
<gene>
    <name evidence="2" type="ORF">CEY16_05555</name>
</gene>
<reference evidence="2 3" key="1">
    <citation type="submission" date="2017-06" db="EMBL/GenBank/DDBJ databases">
        <title>the draft geome sequence of Illustriluteabacillus marina B3227.</title>
        <authorList>
            <person name="He R.-H."/>
            <person name="Du Z.-J."/>
        </authorList>
    </citation>
    <scope>NUCLEOTIDE SEQUENCE [LARGE SCALE GENOMIC DNA]</scope>
    <source>
        <strain evidence="2 3">B3227</strain>
    </source>
</reference>
<accession>A0A2I0QY01</accession>
<protein>
    <submittedName>
        <fullName evidence="2">Uncharacterized protein</fullName>
    </submittedName>
</protein>
<dbReference type="RefSeq" id="WP_101330951.1">
    <property type="nucleotide sequence ID" value="NZ_PJNH01000001.1"/>
</dbReference>
<dbReference type="AlphaFoldDB" id="A0A2I0QY01"/>